<protein>
    <submittedName>
        <fullName evidence="1">Streptomycin 6-kinase</fullName>
    </submittedName>
</protein>
<dbReference type="GO" id="GO:0016301">
    <property type="term" value="F:kinase activity"/>
    <property type="evidence" value="ECO:0007669"/>
    <property type="project" value="UniProtKB-KW"/>
</dbReference>
<gene>
    <name evidence="1" type="ORF">FHX44_114358</name>
</gene>
<keyword evidence="1" id="KW-0808">Transferase</keyword>
<dbReference type="GO" id="GO:0019748">
    <property type="term" value="P:secondary metabolic process"/>
    <property type="evidence" value="ECO:0007669"/>
    <property type="project" value="InterPro"/>
</dbReference>
<accession>A0A561SU84</accession>
<proteinExistence type="predicted"/>
<dbReference type="GO" id="GO:0016773">
    <property type="term" value="F:phosphotransferase activity, alcohol group as acceptor"/>
    <property type="evidence" value="ECO:0007669"/>
    <property type="project" value="InterPro"/>
</dbReference>
<dbReference type="InterPro" id="IPR006748">
    <property type="entry name" value="NH2Glyco/OHUrea_AB-resist_kin"/>
</dbReference>
<keyword evidence="1" id="KW-0418">Kinase</keyword>
<name>A0A561SU84_9PSEU</name>
<evidence type="ECO:0000313" key="2">
    <source>
        <dbReference type="Proteomes" id="UP000321261"/>
    </source>
</evidence>
<dbReference type="OrthoDB" id="3638028at2"/>
<dbReference type="Proteomes" id="UP000321261">
    <property type="component" value="Unassembled WGS sequence"/>
</dbReference>
<dbReference type="Pfam" id="PF04655">
    <property type="entry name" value="APH_6_hur"/>
    <property type="match status" value="1"/>
</dbReference>
<dbReference type="InterPro" id="IPR011009">
    <property type="entry name" value="Kinase-like_dom_sf"/>
</dbReference>
<dbReference type="SUPFAM" id="SSF56112">
    <property type="entry name" value="Protein kinase-like (PK-like)"/>
    <property type="match status" value="1"/>
</dbReference>
<evidence type="ECO:0000313" key="1">
    <source>
        <dbReference type="EMBL" id="TWF78435.1"/>
    </source>
</evidence>
<dbReference type="EMBL" id="VIWU01000001">
    <property type="protein sequence ID" value="TWF78435.1"/>
    <property type="molecule type" value="Genomic_DNA"/>
</dbReference>
<sequence length="317" mass="34122">MTLVRQPTRSHHRERLVSVPAVDVPAVVRAKAVQAGEAGWLAGLPELVAGLERDWGITVGRAYRDPTEAYVAEAELADGTPAVLKLLVPRPGQAADEITVLRLADGAGCVRLLASDAGRNALLLDRLGPSLYELGVPIGRRLEIMCRLASELWRPAPDAGLRTGAEKGRWLVEHILRMWTDLGGPCSRATVDHALNCADRRIAAHSPERAVLVHGDVHQWNTLQTRDGGFALVDPDGLLAEPEYDMGVLMREDPVELMAGDPRGRARWLAARTGCDPVAIWEWGVVERVSTGLLAVAVGLQPVGGQMLAAADAIARM</sequence>
<keyword evidence="2" id="KW-1185">Reference proteome</keyword>
<dbReference type="Gene3D" id="1.10.510.10">
    <property type="entry name" value="Transferase(Phosphotransferase) domain 1"/>
    <property type="match status" value="1"/>
</dbReference>
<dbReference type="AlphaFoldDB" id="A0A561SU84"/>
<reference evidence="1 2" key="1">
    <citation type="submission" date="2019-06" db="EMBL/GenBank/DDBJ databases">
        <title>Sequencing the genomes of 1000 actinobacteria strains.</title>
        <authorList>
            <person name="Klenk H.-P."/>
        </authorList>
    </citation>
    <scope>NUCLEOTIDE SEQUENCE [LARGE SCALE GENOMIC DNA]</scope>
    <source>
        <strain evidence="1 2">DSM 45671</strain>
    </source>
</reference>
<organism evidence="1 2">
    <name type="scientific">Pseudonocardia hierapolitana</name>
    <dbReference type="NCBI Taxonomy" id="1128676"/>
    <lineage>
        <taxon>Bacteria</taxon>
        <taxon>Bacillati</taxon>
        <taxon>Actinomycetota</taxon>
        <taxon>Actinomycetes</taxon>
        <taxon>Pseudonocardiales</taxon>
        <taxon>Pseudonocardiaceae</taxon>
        <taxon>Pseudonocardia</taxon>
    </lineage>
</organism>
<comment type="caution">
    <text evidence="1">The sequence shown here is derived from an EMBL/GenBank/DDBJ whole genome shotgun (WGS) entry which is preliminary data.</text>
</comment>